<dbReference type="SUPFAM" id="SSF47413">
    <property type="entry name" value="lambda repressor-like DNA-binding domains"/>
    <property type="match status" value="1"/>
</dbReference>
<dbReference type="Proteomes" id="UP000677515">
    <property type="component" value="Chromosome"/>
</dbReference>
<dbReference type="PANTHER" id="PTHR36924">
    <property type="entry name" value="ANTITOXIN HIGA-1"/>
    <property type="match status" value="1"/>
</dbReference>
<dbReference type="PROSITE" id="PS50943">
    <property type="entry name" value="HTH_CROC1"/>
    <property type="match status" value="1"/>
</dbReference>
<keyword evidence="4" id="KW-1185">Reference proteome</keyword>
<dbReference type="SMART" id="SM00530">
    <property type="entry name" value="HTH_XRE"/>
    <property type="match status" value="1"/>
</dbReference>
<reference evidence="3 4" key="1">
    <citation type="submission" date="2021-01" db="EMBL/GenBank/DDBJ databases">
        <title>Complete genome sequence of Erwinia rhapontici MAFF 311153.</title>
        <authorList>
            <person name="Morohoshi T."/>
            <person name="Someya N."/>
        </authorList>
    </citation>
    <scope>NUCLEOTIDE SEQUENCE [LARGE SCALE GENOMIC DNA]</scope>
    <source>
        <strain evidence="3 4">MAFF 311153</strain>
    </source>
</reference>
<sequence length="105" mass="11154">MAMMTPPHPGSLITEYLEDYNVSLRTLAGNLGVSPSALSKAAAGKTAITPEMAVRLEAGLGIAARLWLAMQATYDISRVRETIDITQVVPACYDETDGQPVKTCG</sequence>
<organism evidence="3 4">
    <name type="scientific">Erwinia rhapontici</name>
    <name type="common">Pectobacterium rhapontici</name>
    <dbReference type="NCBI Taxonomy" id="55212"/>
    <lineage>
        <taxon>Bacteria</taxon>
        <taxon>Pseudomonadati</taxon>
        <taxon>Pseudomonadota</taxon>
        <taxon>Gammaproteobacteria</taxon>
        <taxon>Enterobacterales</taxon>
        <taxon>Erwiniaceae</taxon>
        <taxon>Erwinia</taxon>
    </lineage>
</organism>
<dbReference type="EMBL" id="AP024329">
    <property type="protein sequence ID" value="BCQ34431.1"/>
    <property type="molecule type" value="Genomic_DNA"/>
</dbReference>
<proteinExistence type="predicted"/>
<feature type="domain" description="HTH cro/C1-type" evidence="2">
    <location>
        <begin position="13"/>
        <end position="66"/>
    </location>
</feature>
<dbReference type="InterPro" id="IPR013430">
    <property type="entry name" value="Toxin_antidote_HigA"/>
</dbReference>
<dbReference type="Pfam" id="PF01381">
    <property type="entry name" value="HTH_3"/>
    <property type="match status" value="1"/>
</dbReference>
<dbReference type="RefSeq" id="WP_133843073.1">
    <property type="nucleotide sequence ID" value="NZ_AP024329.1"/>
</dbReference>
<evidence type="ECO:0000259" key="2">
    <source>
        <dbReference type="PROSITE" id="PS50943"/>
    </source>
</evidence>
<accession>A0ABM7MYW0</accession>
<dbReference type="InterPro" id="IPR001387">
    <property type="entry name" value="Cro/C1-type_HTH"/>
</dbReference>
<dbReference type="Gene3D" id="1.10.260.40">
    <property type="entry name" value="lambda repressor-like DNA-binding domains"/>
    <property type="match status" value="1"/>
</dbReference>
<dbReference type="PANTHER" id="PTHR36924:SF1">
    <property type="entry name" value="ANTITOXIN HIGA-1"/>
    <property type="match status" value="1"/>
</dbReference>
<evidence type="ECO:0000313" key="4">
    <source>
        <dbReference type="Proteomes" id="UP000677515"/>
    </source>
</evidence>
<dbReference type="CDD" id="cd00093">
    <property type="entry name" value="HTH_XRE"/>
    <property type="match status" value="1"/>
</dbReference>
<keyword evidence="1" id="KW-0238">DNA-binding</keyword>
<dbReference type="NCBIfam" id="TIGR02607">
    <property type="entry name" value="antidote_HigA"/>
    <property type="match status" value="1"/>
</dbReference>
<evidence type="ECO:0000313" key="3">
    <source>
        <dbReference type="EMBL" id="BCQ34431.1"/>
    </source>
</evidence>
<protein>
    <submittedName>
        <fullName evidence="3">Transcriptional regulator</fullName>
    </submittedName>
</protein>
<evidence type="ECO:0000256" key="1">
    <source>
        <dbReference type="ARBA" id="ARBA00023125"/>
    </source>
</evidence>
<dbReference type="InterPro" id="IPR010982">
    <property type="entry name" value="Lambda_DNA-bd_dom_sf"/>
</dbReference>
<gene>
    <name evidence="3" type="ORF">ERHA53_17740</name>
</gene>
<name>A0ABM7MYW0_ERWRD</name>